<evidence type="ECO:0000313" key="1">
    <source>
        <dbReference type="EMBL" id="KAG2214207.1"/>
    </source>
</evidence>
<reference evidence="1" key="1">
    <citation type="submission" date="2020-12" db="EMBL/GenBank/DDBJ databases">
        <title>Metabolic potential, ecology and presence of endohyphal bacteria is reflected in genomic diversity of Mucoromycotina.</title>
        <authorList>
            <person name="Muszewska A."/>
            <person name="Okrasinska A."/>
            <person name="Steczkiewicz K."/>
            <person name="Drgas O."/>
            <person name="Orlowska M."/>
            <person name="Perlinska-Lenart U."/>
            <person name="Aleksandrzak-Piekarczyk T."/>
            <person name="Szatraj K."/>
            <person name="Zielenkiewicz U."/>
            <person name="Pilsyk S."/>
            <person name="Malc E."/>
            <person name="Mieczkowski P."/>
            <person name="Kruszewska J.S."/>
            <person name="Biernat P."/>
            <person name="Pawlowska J."/>
        </authorList>
    </citation>
    <scope>NUCLEOTIDE SEQUENCE</scope>
    <source>
        <strain evidence="1">CBS 226.32</strain>
    </source>
</reference>
<dbReference type="Proteomes" id="UP000650833">
    <property type="component" value="Unassembled WGS sequence"/>
</dbReference>
<keyword evidence="2" id="KW-1185">Reference proteome</keyword>
<evidence type="ECO:0000313" key="2">
    <source>
        <dbReference type="Proteomes" id="UP000650833"/>
    </source>
</evidence>
<dbReference type="OrthoDB" id="2288643at2759"/>
<proteinExistence type="predicted"/>
<sequence>MFLVLVLLTNALVQVLFCLVVGMLFYLSGQQGTGQTPGSSNLEVGESFSLTGSISSNSYHRLLELKKKNLNQLSIDATIASVKEASLKGEVHHAASQELDDVSKSIKTIIAFVDCVMSASDLPVESHLLTELKSHVEKVVCPSNLPYFQWEGSVFENKNKVFVDVDACSLKFEDFH</sequence>
<organism evidence="1 2">
    <name type="scientific">Mucor plumbeus</name>
    <dbReference type="NCBI Taxonomy" id="97098"/>
    <lineage>
        <taxon>Eukaryota</taxon>
        <taxon>Fungi</taxon>
        <taxon>Fungi incertae sedis</taxon>
        <taxon>Mucoromycota</taxon>
        <taxon>Mucoromycotina</taxon>
        <taxon>Mucoromycetes</taxon>
        <taxon>Mucorales</taxon>
        <taxon>Mucorineae</taxon>
        <taxon>Mucoraceae</taxon>
        <taxon>Mucor</taxon>
    </lineage>
</organism>
<protein>
    <submittedName>
        <fullName evidence="1">Uncharacterized protein</fullName>
    </submittedName>
</protein>
<dbReference type="AlphaFoldDB" id="A0A8H7VCX7"/>
<dbReference type="EMBL" id="JAEPRC010000027">
    <property type="protein sequence ID" value="KAG2214207.1"/>
    <property type="molecule type" value="Genomic_DNA"/>
</dbReference>
<comment type="caution">
    <text evidence="1">The sequence shown here is derived from an EMBL/GenBank/DDBJ whole genome shotgun (WGS) entry which is preliminary data.</text>
</comment>
<accession>A0A8H7VCX7</accession>
<name>A0A8H7VCX7_9FUNG</name>
<gene>
    <name evidence="1" type="ORF">INT46_010442</name>
</gene>